<dbReference type="InterPro" id="IPR029058">
    <property type="entry name" value="AB_hydrolase_fold"/>
</dbReference>
<keyword evidence="3" id="KW-1185">Reference proteome</keyword>
<proteinExistence type="predicted"/>
<dbReference type="GO" id="GO:0016787">
    <property type="term" value="F:hydrolase activity"/>
    <property type="evidence" value="ECO:0007669"/>
    <property type="project" value="UniProtKB-KW"/>
</dbReference>
<dbReference type="InterPro" id="IPR002925">
    <property type="entry name" value="Dienelactn_hydro"/>
</dbReference>
<dbReference type="OMA" id="VWIMAHS"/>
<evidence type="ECO:0000259" key="1">
    <source>
        <dbReference type="Pfam" id="PF01738"/>
    </source>
</evidence>
<dbReference type="EMBL" id="KZ825163">
    <property type="protein sequence ID" value="PYI16891.1"/>
    <property type="molecule type" value="Genomic_DNA"/>
</dbReference>
<dbReference type="STRING" id="1450538.A0A2V5H069"/>
<dbReference type="Gene3D" id="3.40.50.1820">
    <property type="entry name" value="alpha/beta hydrolase"/>
    <property type="match status" value="1"/>
</dbReference>
<reference evidence="2 3" key="1">
    <citation type="submission" date="2018-02" db="EMBL/GenBank/DDBJ databases">
        <title>The genomes of Aspergillus section Nigri reveals drivers in fungal speciation.</title>
        <authorList>
            <consortium name="DOE Joint Genome Institute"/>
            <person name="Vesth T.C."/>
            <person name="Nybo J."/>
            <person name="Theobald S."/>
            <person name="Brandl J."/>
            <person name="Frisvad J.C."/>
            <person name="Nielsen K.F."/>
            <person name="Lyhne E.K."/>
            <person name="Kogle M.E."/>
            <person name="Kuo A."/>
            <person name="Riley R."/>
            <person name="Clum A."/>
            <person name="Nolan M."/>
            <person name="Lipzen A."/>
            <person name="Salamov A."/>
            <person name="Henrissat B."/>
            <person name="Wiebenga A."/>
            <person name="De vries R.P."/>
            <person name="Grigoriev I.V."/>
            <person name="Mortensen U.H."/>
            <person name="Andersen M.R."/>
            <person name="Baker S.E."/>
        </authorList>
    </citation>
    <scope>NUCLEOTIDE SEQUENCE [LARGE SCALE GENOMIC DNA]</scope>
    <source>
        <strain evidence="2 3">CBS 115571</strain>
    </source>
</reference>
<dbReference type="AlphaFoldDB" id="A0A2V5H069"/>
<evidence type="ECO:0000313" key="2">
    <source>
        <dbReference type="EMBL" id="PYI16891.1"/>
    </source>
</evidence>
<dbReference type="Pfam" id="PF01738">
    <property type="entry name" value="DLH"/>
    <property type="match status" value="1"/>
</dbReference>
<feature type="domain" description="Dienelactone hydrolase" evidence="1">
    <location>
        <begin position="30"/>
        <end position="281"/>
    </location>
</feature>
<keyword evidence="2" id="KW-0378">Hydrolase</keyword>
<protein>
    <submittedName>
        <fullName evidence="2">Alpha/beta-hydrolase</fullName>
    </submittedName>
</protein>
<accession>A0A2V5H069</accession>
<dbReference type="Proteomes" id="UP000249829">
    <property type="component" value="Unassembled WGS sequence"/>
</dbReference>
<dbReference type="SUPFAM" id="SSF53474">
    <property type="entry name" value="alpha/beta-Hydrolases"/>
    <property type="match status" value="1"/>
</dbReference>
<dbReference type="PANTHER" id="PTHR17630">
    <property type="entry name" value="DIENELACTONE HYDROLASE"/>
    <property type="match status" value="1"/>
</dbReference>
<dbReference type="PANTHER" id="PTHR17630:SF87">
    <property type="entry name" value="DIENELACTONE HYDROLASE DOMAIN-CONTAINING PROTEIN"/>
    <property type="match status" value="1"/>
</dbReference>
<name>A0A2V5H069_ASPV1</name>
<gene>
    <name evidence="2" type="ORF">BO99DRAFT_404744</name>
</gene>
<sequence length="283" mass="31594">MDAPSCECIKGTIHAGQPVGSEEPLHGLNVYVTGNRTNPRAIIVVYSDIFGLPLPNNRLIADAYAKSRDYLVYLPDFFEGDPVPLKTADVLLPVDASKQSTLSKYTGILAAAPAFLLWWRRHREAHTQKVCFDFLANLRRETPADRKIGMVGFCWGGKYALRAGLEKNQIEGHDGKKFPLVDAVVALHPSHVALPEDVDDLVVPTSVGWGLEDQGVNIAMKGQVEEVHEKERQKGRQLPEIQHKVYKPGRHGFAVRGNPDDPLERACLEDSEKQVLDWFARWL</sequence>
<organism evidence="2 3">
    <name type="scientific">Aspergillus violaceofuscus (strain CBS 115571)</name>
    <dbReference type="NCBI Taxonomy" id="1450538"/>
    <lineage>
        <taxon>Eukaryota</taxon>
        <taxon>Fungi</taxon>
        <taxon>Dikarya</taxon>
        <taxon>Ascomycota</taxon>
        <taxon>Pezizomycotina</taxon>
        <taxon>Eurotiomycetes</taxon>
        <taxon>Eurotiomycetidae</taxon>
        <taxon>Eurotiales</taxon>
        <taxon>Aspergillaceae</taxon>
        <taxon>Aspergillus</taxon>
    </lineage>
</organism>
<evidence type="ECO:0000313" key="3">
    <source>
        <dbReference type="Proteomes" id="UP000249829"/>
    </source>
</evidence>